<feature type="non-terminal residue" evidence="1">
    <location>
        <position position="159"/>
    </location>
</feature>
<dbReference type="InterPro" id="IPR016181">
    <property type="entry name" value="Acyl_CoA_acyltransferase"/>
</dbReference>
<reference evidence="1" key="1">
    <citation type="journal article" date="2014" name="Front. Microbiol.">
        <title>High frequency of phylogenetically diverse reductive dehalogenase-homologous genes in deep subseafloor sedimentary metagenomes.</title>
        <authorList>
            <person name="Kawai M."/>
            <person name="Futagami T."/>
            <person name="Toyoda A."/>
            <person name="Takaki Y."/>
            <person name="Nishi S."/>
            <person name="Hori S."/>
            <person name="Arai W."/>
            <person name="Tsubouchi T."/>
            <person name="Morono Y."/>
            <person name="Uchiyama I."/>
            <person name="Ito T."/>
            <person name="Fujiyama A."/>
            <person name="Inagaki F."/>
            <person name="Takami H."/>
        </authorList>
    </citation>
    <scope>NUCLEOTIDE SEQUENCE</scope>
    <source>
        <strain evidence="1">Expedition CK06-06</strain>
    </source>
</reference>
<dbReference type="SUPFAM" id="SSF55729">
    <property type="entry name" value="Acyl-CoA N-acyltransferases (Nat)"/>
    <property type="match status" value="1"/>
</dbReference>
<proteinExistence type="predicted"/>
<comment type="caution">
    <text evidence="1">The sequence shown here is derived from an EMBL/GenBank/DDBJ whole genome shotgun (WGS) entry which is preliminary data.</text>
</comment>
<gene>
    <name evidence="1" type="ORF">S01H1_61576</name>
</gene>
<sequence>MREIASSERNWGTMEHNIRIIETLVVHEEQARKRLWDIYRNAFERLNQRTPIHHGGYDSSQFDAVLLDEDFTKFLVYTDDELVGATLITNVLTKIPWVNTAYFEDHYPNRSRDGKIYFLPAVVIDPKHQDLRLIGAKLLQQALTTLGEDAVLAVDYSET</sequence>
<dbReference type="Gene3D" id="3.40.630.30">
    <property type="match status" value="1"/>
</dbReference>
<evidence type="ECO:0000313" key="1">
    <source>
        <dbReference type="EMBL" id="GAG35189.1"/>
    </source>
</evidence>
<name>X0WW31_9ZZZZ</name>
<evidence type="ECO:0008006" key="2">
    <source>
        <dbReference type="Google" id="ProtNLM"/>
    </source>
</evidence>
<dbReference type="EMBL" id="BARS01040385">
    <property type="protein sequence ID" value="GAG35189.1"/>
    <property type="molecule type" value="Genomic_DNA"/>
</dbReference>
<protein>
    <recommendedName>
        <fullName evidence="2">GNAT family N-acetyltransferase</fullName>
    </recommendedName>
</protein>
<organism evidence="1">
    <name type="scientific">marine sediment metagenome</name>
    <dbReference type="NCBI Taxonomy" id="412755"/>
    <lineage>
        <taxon>unclassified sequences</taxon>
        <taxon>metagenomes</taxon>
        <taxon>ecological metagenomes</taxon>
    </lineage>
</organism>
<dbReference type="AlphaFoldDB" id="X0WW31"/>
<accession>X0WW31</accession>